<keyword evidence="6 10" id="KW-0029">Amino-acid transport</keyword>
<evidence type="ECO:0000256" key="8">
    <source>
        <dbReference type="ARBA" id="ARBA00023006"/>
    </source>
</evidence>
<keyword evidence="8 10" id="KW-0072">Autophagy</keyword>
<feature type="transmembrane region" description="Helical" evidence="10">
    <location>
        <begin position="273"/>
        <end position="298"/>
    </location>
</feature>
<comment type="subcellular location">
    <subcellularLocation>
        <location evidence="1 10">Vacuole membrane</location>
        <topology evidence="1 10">Multi-pass membrane protein</topology>
    </subcellularLocation>
</comment>
<evidence type="ECO:0000256" key="11">
    <source>
        <dbReference type="SAM" id="MobiDB-lite"/>
    </source>
</evidence>
<dbReference type="InterPro" id="IPR050495">
    <property type="entry name" value="ATG22/LtaA_families"/>
</dbReference>
<dbReference type="PANTHER" id="PTHR23519:SF1">
    <property type="entry name" value="AUTOPHAGY-RELATED PROTEIN 22"/>
    <property type="match status" value="1"/>
</dbReference>
<dbReference type="InterPro" id="IPR024671">
    <property type="entry name" value="Atg22-like"/>
</dbReference>
<dbReference type="InterPro" id="IPR044738">
    <property type="entry name" value="Atg22"/>
</dbReference>
<dbReference type="Gene3D" id="1.20.1250.20">
    <property type="entry name" value="MFS general substrate transporter like domains"/>
    <property type="match status" value="1"/>
</dbReference>
<dbReference type="OrthoDB" id="192733at2759"/>
<keyword evidence="7 10" id="KW-1133">Transmembrane helix</keyword>
<evidence type="ECO:0000256" key="7">
    <source>
        <dbReference type="ARBA" id="ARBA00022989"/>
    </source>
</evidence>
<dbReference type="EMBL" id="MU006106">
    <property type="protein sequence ID" value="KAF2835908.1"/>
    <property type="molecule type" value="Genomic_DNA"/>
</dbReference>
<evidence type="ECO:0000256" key="9">
    <source>
        <dbReference type="ARBA" id="ARBA00023136"/>
    </source>
</evidence>
<evidence type="ECO:0000256" key="4">
    <source>
        <dbReference type="ARBA" id="ARBA00022554"/>
    </source>
</evidence>
<evidence type="ECO:0000256" key="1">
    <source>
        <dbReference type="ARBA" id="ARBA00004128"/>
    </source>
</evidence>
<evidence type="ECO:0000256" key="3">
    <source>
        <dbReference type="ARBA" id="ARBA00022448"/>
    </source>
</evidence>
<feature type="transmembrane region" description="Helical" evidence="10">
    <location>
        <begin position="168"/>
        <end position="190"/>
    </location>
</feature>
<dbReference type="AlphaFoldDB" id="A0A9P4S6F1"/>
<keyword evidence="13" id="KW-1185">Reference proteome</keyword>
<dbReference type="Proteomes" id="UP000799429">
    <property type="component" value="Unassembled WGS sequence"/>
</dbReference>
<feature type="transmembrane region" description="Helical" evidence="10">
    <location>
        <begin position="480"/>
        <end position="499"/>
    </location>
</feature>
<dbReference type="CDD" id="cd17483">
    <property type="entry name" value="MFS_Atg22_like"/>
    <property type="match status" value="1"/>
</dbReference>
<dbReference type="SUPFAM" id="SSF103473">
    <property type="entry name" value="MFS general substrate transporter"/>
    <property type="match status" value="1"/>
</dbReference>
<dbReference type="PANTHER" id="PTHR23519">
    <property type="entry name" value="AUTOPHAGY-RELATED PROTEIN 22"/>
    <property type="match status" value="1"/>
</dbReference>
<proteinExistence type="inferred from homology"/>
<evidence type="ECO:0000256" key="5">
    <source>
        <dbReference type="ARBA" id="ARBA00022692"/>
    </source>
</evidence>
<evidence type="ECO:0000256" key="10">
    <source>
        <dbReference type="RuleBase" id="RU363073"/>
    </source>
</evidence>
<feature type="region of interest" description="Disordered" evidence="11">
    <location>
        <begin position="241"/>
        <end position="265"/>
    </location>
</feature>
<gene>
    <name evidence="12" type="ORF">M501DRAFT_987858</name>
</gene>
<organism evidence="12 13">
    <name type="scientific">Patellaria atrata CBS 101060</name>
    <dbReference type="NCBI Taxonomy" id="1346257"/>
    <lineage>
        <taxon>Eukaryota</taxon>
        <taxon>Fungi</taxon>
        <taxon>Dikarya</taxon>
        <taxon>Ascomycota</taxon>
        <taxon>Pezizomycotina</taxon>
        <taxon>Dothideomycetes</taxon>
        <taxon>Dothideomycetes incertae sedis</taxon>
        <taxon>Patellariales</taxon>
        <taxon>Patellariaceae</taxon>
        <taxon>Patellaria</taxon>
    </lineage>
</organism>
<feature type="compositionally biased region" description="Basic and acidic residues" evidence="11">
    <location>
        <begin position="586"/>
        <end position="595"/>
    </location>
</feature>
<feature type="transmembrane region" description="Helical" evidence="10">
    <location>
        <begin position="441"/>
        <end position="460"/>
    </location>
</feature>
<protein>
    <recommendedName>
        <fullName evidence="10">Autophagy-related protein</fullName>
    </recommendedName>
</protein>
<dbReference type="Pfam" id="PF11700">
    <property type="entry name" value="ATG22"/>
    <property type="match status" value="1"/>
</dbReference>
<feature type="transmembrane region" description="Helical" evidence="10">
    <location>
        <begin position="114"/>
        <end position="133"/>
    </location>
</feature>
<comment type="function">
    <text evidence="10">Vacuolar effluxer which mediate the efflux of amino acids resulting from autophagic degradation. The release of autophagic amino acids allows the maintenance of protein synthesis and viability during nitrogen starvation.</text>
</comment>
<feature type="compositionally biased region" description="Polar residues" evidence="11">
    <location>
        <begin position="253"/>
        <end position="265"/>
    </location>
</feature>
<evidence type="ECO:0000313" key="13">
    <source>
        <dbReference type="Proteomes" id="UP000799429"/>
    </source>
</evidence>
<feature type="region of interest" description="Disordered" evidence="11">
    <location>
        <begin position="583"/>
        <end position="610"/>
    </location>
</feature>
<accession>A0A9P4S6F1</accession>
<feature type="transmembrane region" description="Helical" evidence="10">
    <location>
        <begin position="542"/>
        <end position="561"/>
    </location>
</feature>
<evidence type="ECO:0000256" key="6">
    <source>
        <dbReference type="ARBA" id="ARBA00022970"/>
    </source>
</evidence>
<dbReference type="GO" id="GO:0006914">
    <property type="term" value="P:autophagy"/>
    <property type="evidence" value="ECO:0007669"/>
    <property type="project" value="UniProtKB-KW"/>
</dbReference>
<evidence type="ECO:0000256" key="2">
    <source>
        <dbReference type="ARBA" id="ARBA00006978"/>
    </source>
</evidence>
<reference evidence="12" key="1">
    <citation type="journal article" date="2020" name="Stud. Mycol.">
        <title>101 Dothideomycetes genomes: a test case for predicting lifestyles and emergence of pathogens.</title>
        <authorList>
            <person name="Haridas S."/>
            <person name="Albert R."/>
            <person name="Binder M."/>
            <person name="Bloem J."/>
            <person name="Labutti K."/>
            <person name="Salamov A."/>
            <person name="Andreopoulos B."/>
            <person name="Baker S."/>
            <person name="Barry K."/>
            <person name="Bills G."/>
            <person name="Bluhm B."/>
            <person name="Cannon C."/>
            <person name="Castanera R."/>
            <person name="Culley D."/>
            <person name="Daum C."/>
            <person name="Ezra D."/>
            <person name="Gonzalez J."/>
            <person name="Henrissat B."/>
            <person name="Kuo A."/>
            <person name="Liang C."/>
            <person name="Lipzen A."/>
            <person name="Lutzoni F."/>
            <person name="Magnuson J."/>
            <person name="Mondo S."/>
            <person name="Nolan M."/>
            <person name="Ohm R."/>
            <person name="Pangilinan J."/>
            <person name="Park H.-J."/>
            <person name="Ramirez L."/>
            <person name="Alfaro M."/>
            <person name="Sun H."/>
            <person name="Tritt A."/>
            <person name="Yoshinaga Y."/>
            <person name="Zwiers L.-H."/>
            <person name="Turgeon B."/>
            <person name="Goodwin S."/>
            <person name="Spatafora J."/>
            <person name="Crous P."/>
            <person name="Grigoriev I."/>
        </authorList>
    </citation>
    <scope>NUCLEOTIDE SEQUENCE</scope>
    <source>
        <strain evidence="12">CBS 101060</strain>
    </source>
</reference>
<evidence type="ECO:0000313" key="12">
    <source>
        <dbReference type="EMBL" id="KAF2835908.1"/>
    </source>
</evidence>
<feature type="transmembrane region" description="Helical" evidence="10">
    <location>
        <begin position="304"/>
        <end position="328"/>
    </location>
</feature>
<feature type="transmembrane region" description="Helical" evidence="10">
    <location>
        <begin position="373"/>
        <end position="397"/>
    </location>
</feature>
<dbReference type="InterPro" id="IPR036259">
    <property type="entry name" value="MFS_trans_sf"/>
</dbReference>
<name>A0A9P4S6F1_9PEZI</name>
<feature type="transmembrane region" description="Helical" evidence="10">
    <location>
        <begin position="511"/>
        <end position="530"/>
    </location>
</feature>
<comment type="caution">
    <text evidence="12">The sequence shown here is derived from an EMBL/GenBank/DDBJ whole genome shotgun (WGS) entry which is preliminary data.</text>
</comment>
<keyword evidence="3 10" id="KW-0813">Transport</keyword>
<keyword evidence="4 10" id="KW-0926">Vacuole</keyword>
<keyword evidence="5 10" id="KW-0812">Transmembrane</keyword>
<sequence>MAPEPNRRPQYAEEDTRLTSTKEIAGFYAYGWAAEVFVVCGIGSFIPITLEQLARERGVLLTDKTTPCHASFTVPSPPALDYSSVPPLSTYHPAAEAQQCVVYILGVEINTASFALYTFSISVLIQSLLIISMSAAADHGHFRKMFLLTFAFTGAIATILFLSVIPKVYIFGAFLAIVANTCFGASFVLLNSFLPLLVRHHPTVQFEASFDSEPEEVSYIAEATEDQPLLADESIVNSTAALSSEGRPGPDLTTPNPRSPMTPSKATQLSTKISSYGIGIGYIAALIVQTLAIVILLYTGSTVFSLRLVLSLIGAWWFIFTLPAASWLRPRPGPPLRFGDKQSKGRICFAYFTYSWRSLAKTVMKARRLKDMVLFLAAWFLLSDGIATVSGTAVLFAKTTLQMKPAALALINVIATLSGVLGAFTWSRISLFLGLQPSQTILACICLFEVIPFYGLLGYIPAIQRLGVLGLQQPWEMYPLGAVYGFVLGGLSSYCRSMYGDLIPPGFEAAFYALYAITDKGSSVFGPAIVGAITDAYGEIRPAFWFLAILIGLPFPLMLMVDGERGKREATLLAEELSGRNTHQTVIEREEESHNEVFASSGTDSDFDRR</sequence>
<feature type="transmembrane region" description="Helical" evidence="10">
    <location>
        <begin position="27"/>
        <end position="50"/>
    </location>
</feature>
<feature type="transmembrane region" description="Helical" evidence="10">
    <location>
        <begin position="409"/>
        <end position="429"/>
    </location>
</feature>
<feature type="transmembrane region" description="Helical" evidence="10">
    <location>
        <begin position="145"/>
        <end position="162"/>
    </location>
</feature>
<keyword evidence="9 10" id="KW-0472">Membrane</keyword>
<comment type="similarity">
    <text evidence="2 10">Belongs to the ATG22 family.</text>
</comment>
<dbReference type="GO" id="GO:0005774">
    <property type="term" value="C:vacuolar membrane"/>
    <property type="evidence" value="ECO:0007669"/>
    <property type="project" value="UniProtKB-SubCell"/>
</dbReference>
<dbReference type="GO" id="GO:0032974">
    <property type="term" value="P:amino acid transmembrane export from vacuole"/>
    <property type="evidence" value="ECO:0007669"/>
    <property type="project" value="InterPro"/>
</dbReference>